<keyword evidence="16" id="KW-1185">Reference proteome</keyword>
<keyword evidence="6" id="KW-0238">DNA-binding</keyword>
<evidence type="ECO:0000256" key="2">
    <source>
        <dbReference type="ARBA" id="ARBA00022741"/>
    </source>
</evidence>
<gene>
    <name evidence="15" type="ORF">BG61_40810</name>
</gene>
<dbReference type="InterPro" id="IPR014016">
    <property type="entry name" value="UvrD-like_ATP-bd"/>
</dbReference>
<dbReference type="Pfam" id="PF13361">
    <property type="entry name" value="UvrD_C"/>
    <property type="match status" value="2"/>
</dbReference>
<dbReference type="PANTHER" id="PTHR11070:SF2">
    <property type="entry name" value="ATP-DEPENDENT DNA HELICASE SRS2"/>
    <property type="match status" value="1"/>
</dbReference>
<evidence type="ECO:0000256" key="3">
    <source>
        <dbReference type="ARBA" id="ARBA00022801"/>
    </source>
</evidence>
<dbReference type="PROSITE" id="PS51198">
    <property type="entry name" value="UVRD_HELICASE_ATP_BIND"/>
    <property type="match status" value="1"/>
</dbReference>
<dbReference type="InterPro" id="IPR027417">
    <property type="entry name" value="P-loop_NTPase"/>
</dbReference>
<dbReference type="GO" id="GO:0003677">
    <property type="term" value="F:DNA binding"/>
    <property type="evidence" value="ECO:0007669"/>
    <property type="project" value="UniProtKB-KW"/>
</dbReference>
<accession>A0A069PCJ3</accession>
<sequence length="574" mass="63447">MLDELNPQQREVAELRQNCVAIACPGAGKTKTIATKAALLLQEDAAVVGAVTFSKDAAIELRDRILAVAGKAVKKRLIAGTFHSLAFKQLQRPGARALDIASDGDRLGLLIRVMQDLGLDGKAEDVIPTIEKIKTNFGRCDAESDDGKLYHAYQDALARNGKIDFQDMLRLAVEGMQNGSILPYPFKYLLVDEFQDTDPLQYRWIELHAKAGSIVTVVGDDDQSIYAFREALGYRGMESFIKEFDAKPVVLGSNYRCRSEILLAADRVIRNNVDRIAKVLRAEKGAGGRVLASRHADEYIEAVAAVGSLAPLLEKGKSCAILARTNRILDPLEAVCRSSGVKYYRASGASVLSRPEGALMCNLLEIVERVKETGLDAVLAHMGLRAEQLRALHASMGAELVQKPRAELVELGLPEEVATNYREFIKRLAEWRSLCDRKFYSLTLSGVSEWTLKYAKKDHAIRAIQATYDVLSRLSGTFADRLQFMKRDNNEPTPGALILTTMHSSKGLEWDHVWIARSEETIVPDAKSTEPEERRLFYVAMTRARESLMISGTAKNFASRFVTEARIDAAGEAA</sequence>
<evidence type="ECO:0000256" key="9">
    <source>
        <dbReference type="ARBA" id="ARBA00034808"/>
    </source>
</evidence>
<evidence type="ECO:0000256" key="4">
    <source>
        <dbReference type="ARBA" id="ARBA00022806"/>
    </source>
</evidence>
<feature type="domain" description="UvrD-like helicase ATP-binding" evidence="13">
    <location>
        <begin position="2"/>
        <end position="258"/>
    </location>
</feature>
<dbReference type="GO" id="GO:0000725">
    <property type="term" value="P:recombinational repair"/>
    <property type="evidence" value="ECO:0007669"/>
    <property type="project" value="TreeGrafter"/>
</dbReference>
<feature type="domain" description="UvrD-like helicase C-terminal" evidence="14">
    <location>
        <begin position="259"/>
        <end position="507"/>
    </location>
</feature>
<evidence type="ECO:0000256" key="12">
    <source>
        <dbReference type="PROSITE-ProRule" id="PRU00560"/>
    </source>
</evidence>
<dbReference type="Proteomes" id="UP000027466">
    <property type="component" value="Unassembled WGS sequence"/>
</dbReference>
<dbReference type="PROSITE" id="PS51217">
    <property type="entry name" value="UVRD_HELICASE_CTER"/>
    <property type="match status" value="1"/>
</dbReference>
<dbReference type="InterPro" id="IPR000212">
    <property type="entry name" value="DNA_helicase_UvrD/REP"/>
</dbReference>
<evidence type="ECO:0000256" key="8">
    <source>
        <dbReference type="ARBA" id="ARBA00034617"/>
    </source>
</evidence>
<name>A0A069PCJ3_9BURK</name>
<dbReference type="CDD" id="cd17932">
    <property type="entry name" value="DEXQc_UvrD"/>
    <property type="match status" value="1"/>
</dbReference>
<dbReference type="GO" id="GO:0016887">
    <property type="term" value="F:ATP hydrolysis activity"/>
    <property type="evidence" value="ECO:0007669"/>
    <property type="project" value="RHEA"/>
</dbReference>
<feature type="binding site" evidence="12">
    <location>
        <begin position="23"/>
        <end position="30"/>
    </location>
    <ligand>
        <name>ATP</name>
        <dbReference type="ChEBI" id="CHEBI:30616"/>
    </ligand>
</feature>
<reference evidence="15 16" key="1">
    <citation type="submission" date="2014-03" db="EMBL/GenBank/DDBJ databases">
        <title>Draft Genome Sequences of Four Burkholderia Strains.</title>
        <authorList>
            <person name="Liu X.Y."/>
            <person name="Li C.X."/>
            <person name="Xu J.H."/>
        </authorList>
    </citation>
    <scope>NUCLEOTIDE SEQUENCE [LARGE SCALE GENOMIC DNA]</scope>
    <source>
        <strain evidence="15 16">DSM 50014</strain>
    </source>
</reference>
<dbReference type="InterPro" id="IPR014017">
    <property type="entry name" value="DNA_helicase_UvrD-like_C"/>
</dbReference>
<dbReference type="GO" id="GO:0005524">
    <property type="term" value="F:ATP binding"/>
    <property type="evidence" value="ECO:0007669"/>
    <property type="project" value="UniProtKB-UniRule"/>
</dbReference>
<dbReference type="RefSeq" id="WP_035942654.1">
    <property type="nucleotide sequence ID" value="NZ_CADFFX010000025.1"/>
</dbReference>
<dbReference type="Gene3D" id="1.10.486.10">
    <property type="entry name" value="PCRA, domain 4"/>
    <property type="match status" value="1"/>
</dbReference>
<protein>
    <recommendedName>
        <fullName evidence="9">DNA 3'-5' helicase</fullName>
        <ecNumber evidence="9">5.6.2.4</ecNumber>
    </recommendedName>
    <alternativeName>
        <fullName evidence="10">DNA 3'-5' helicase II</fullName>
    </alternativeName>
</protein>
<evidence type="ECO:0000313" key="15">
    <source>
        <dbReference type="EMBL" id="KDR38418.1"/>
    </source>
</evidence>
<dbReference type="SUPFAM" id="SSF52540">
    <property type="entry name" value="P-loop containing nucleoside triphosphate hydrolases"/>
    <property type="match status" value="1"/>
</dbReference>
<comment type="similarity">
    <text evidence="1">Belongs to the helicase family. UvrD subfamily.</text>
</comment>
<keyword evidence="4 12" id="KW-0347">Helicase</keyword>
<keyword evidence="3 12" id="KW-0378">Hydrolase</keyword>
<comment type="catalytic activity">
    <reaction evidence="8">
        <text>Couples ATP hydrolysis with the unwinding of duplex DNA by translocating in the 3'-5' direction.</text>
        <dbReference type="EC" id="5.6.2.4"/>
    </reaction>
</comment>
<evidence type="ECO:0000256" key="6">
    <source>
        <dbReference type="ARBA" id="ARBA00023125"/>
    </source>
</evidence>
<keyword evidence="5 12" id="KW-0067">ATP-binding</keyword>
<comment type="catalytic activity">
    <reaction evidence="11">
        <text>ATP + H2O = ADP + phosphate + H(+)</text>
        <dbReference type="Rhea" id="RHEA:13065"/>
        <dbReference type="ChEBI" id="CHEBI:15377"/>
        <dbReference type="ChEBI" id="CHEBI:15378"/>
        <dbReference type="ChEBI" id="CHEBI:30616"/>
        <dbReference type="ChEBI" id="CHEBI:43474"/>
        <dbReference type="ChEBI" id="CHEBI:456216"/>
        <dbReference type="EC" id="5.6.2.4"/>
    </reaction>
</comment>
<dbReference type="Pfam" id="PF00580">
    <property type="entry name" value="UvrD-helicase"/>
    <property type="match status" value="1"/>
</dbReference>
<organism evidence="15 16">
    <name type="scientific">Caballeronia glathei</name>
    <dbReference type="NCBI Taxonomy" id="60547"/>
    <lineage>
        <taxon>Bacteria</taxon>
        <taxon>Pseudomonadati</taxon>
        <taxon>Pseudomonadota</taxon>
        <taxon>Betaproteobacteria</taxon>
        <taxon>Burkholderiales</taxon>
        <taxon>Burkholderiaceae</taxon>
        <taxon>Caballeronia</taxon>
    </lineage>
</organism>
<dbReference type="EMBL" id="JFHC01000090">
    <property type="protein sequence ID" value="KDR38418.1"/>
    <property type="molecule type" value="Genomic_DNA"/>
</dbReference>
<evidence type="ECO:0000259" key="14">
    <source>
        <dbReference type="PROSITE" id="PS51217"/>
    </source>
</evidence>
<keyword evidence="2 12" id="KW-0547">Nucleotide-binding</keyword>
<dbReference type="PANTHER" id="PTHR11070">
    <property type="entry name" value="UVRD / RECB / PCRA DNA HELICASE FAMILY MEMBER"/>
    <property type="match status" value="1"/>
</dbReference>
<dbReference type="Gene3D" id="3.40.50.300">
    <property type="entry name" value="P-loop containing nucleotide triphosphate hydrolases"/>
    <property type="match status" value="2"/>
</dbReference>
<dbReference type="AlphaFoldDB" id="A0A069PCJ3"/>
<evidence type="ECO:0000256" key="10">
    <source>
        <dbReference type="ARBA" id="ARBA00034923"/>
    </source>
</evidence>
<comment type="caution">
    <text evidence="15">The sequence shown here is derived from an EMBL/GenBank/DDBJ whole genome shotgun (WGS) entry which is preliminary data.</text>
</comment>
<dbReference type="GO" id="GO:0043138">
    <property type="term" value="F:3'-5' DNA helicase activity"/>
    <property type="evidence" value="ECO:0007669"/>
    <property type="project" value="UniProtKB-EC"/>
</dbReference>
<evidence type="ECO:0000259" key="13">
    <source>
        <dbReference type="PROSITE" id="PS51198"/>
    </source>
</evidence>
<dbReference type="InterPro" id="IPR013986">
    <property type="entry name" value="DExx_box_DNA_helicase_dom_sf"/>
</dbReference>
<evidence type="ECO:0000256" key="5">
    <source>
        <dbReference type="ARBA" id="ARBA00022840"/>
    </source>
</evidence>
<proteinExistence type="inferred from homology"/>
<keyword evidence="7" id="KW-0413">Isomerase</keyword>
<dbReference type="EC" id="5.6.2.4" evidence="9"/>
<evidence type="ECO:0000313" key="16">
    <source>
        <dbReference type="Proteomes" id="UP000027466"/>
    </source>
</evidence>
<evidence type="ECO:0000256" key="1">
    <source>
        <dbReference type="ARBA" id="ARBA00009922"/>
    </source>
</evidence>
<evidence type="ECO:0000256" key="7">
    <source>
        <dbReference type="ARBA" id="ARBA00023235"/>
    </source>
</evidence>
<dbReference type="Gene3D" id="1.10.10.160">
    <property type="match status" value="1"/>
</dbReference>
<evidence type="ECO:0000256" key="11">
    <source>
        <dbReference type="ARBA" id="ARBA00048988"/>
    </source>
</evidence>